<feature type="compositionally biased region" description="Basic and acidic residues" evidence="4">
    <location>
        <begin position="279"/>
        <end position="300"/>
    </location>
</feature>
<feature type="region of interest" description="Disordered" evidence="4">
    <location>
        <begin position="1"/>
        <end position="27"/>
    </location>
</feature>
<keyword evidence="3" id="KW-0067">ATP-binding</keyword>
<dbReference type="Proteomes" id="UP001165121">
    <property type="component" value="Unassembled WGS sequence"/>
</dbReference>
<feature type="compositionally biased region" description="Basic and acidic residues" evidence="4">
    <location>
        <begin position="207"/>
        <end position="226"/>
    </location>
</feature>
<dbReference type="GO" id="GO:0005524">
    <property type="term" value="F:ATP binding"/>
    <property type="evidence" value="ECO:0007669"/>
    <property type="project" value="UniProtKB-KW"/>
</dbReference>
<dbReference type="SUPFAM" id="SSF56059">
    <property type="entry name" value="Glutathione synthetase ATP-binding domain-like"/>
    <property type="match status" value="1"/>
</dbReference>
<feature type="region of interest" description="Disordered" evidence="4">
    <location>
        <begin position="382"/>
        <end position="426"/>
    </location>
</feature>
<feature type="region of interest" description="Disordered" evidence="4">
    <location>
        <begin position="313"/>
        <end position="369"/>
    </location>
</feature>
<dbReference type="GO" id="GO:0000226">
    <property type="term" value="P:microtubule cytoskeleton organization"/>
    <property type="evidence" value="ECO:0007669"/>
    <property type="project" value="TreeGrafter"/>
</dbReference>
<feature type="compositionally biased region" description="Polar residues" evidence="4">
    <location>
        <begin position="349"/>
        <end position="366"/>
    </location>
</feature>
<dbReference type="PROSITE" id="PS51221">
    <property type="entry name" value="TTL"/>
    <property type="match status" value="1"/>
</dbReference>
<evidence type="ECO:0000256" key="2">
    <source>
        <dbReference type="ARBA" id="ARBA00022741"/>
    </source>
</evidence>
<name>A0A9W6YKU9_9STRA</name>
<evidence type="ECO:0000313" key="6">
    <source>
        <dbReference type="Proteomes" id="UP001165121"/>
    </source>
</evidence>
<organism evidence="5 6">
    <name type="scientific">Phytophthora fragariaefolia</name>
    <dbReference type="NCBI Taxonomy" id="1490495"/>
    <lineage>
        <taxon>Eukaryota</taxon>
        <taxon>Sar</taxon>
        <taxon>Stramenopiles</taxon>
        <taxon>Oomycota</taxon>
        <taxon>Peronosporomycetes</taxon>
        <taxon>Peronosporales</taxon>
        <taxon>Peronosporaceae</taxon>
        <taxon>Phytophthora</taxon>
    </lineage>
</organism>
<feature type="region of interest" description="Disordered" evidence="4">
    <location>
        <begin position="193"/>
        <end position="229"/>
    </location>
</feature>
<feature type="region of interest" description="Disordered" evidence="4">
    <location>
        <begin position="441"/>
        <end position="502"/>
    </location>
</feature>
<dbReference type="OrthoDB" id="202825at2759"/>
<dbReference type="Gene3D" id="3.30.470.20">
    <property type="entry name" value="ATP-grasp fold, B domain"/>
    <property type="match status" value="1"/>
</dbReference>
<dbReference type="PANTHER" id="PTHR12241">
    <property type="entry name" value="TUBULIN POLYGLUTAMYLASE"/>
    <property type="match status" value="1"/>
</dbReference>
<dbReference type="GO" id="GO:0070740">
    <property type="term" value="F:tubulin-glutamic acid ligase activity"/>
    <property type="evidence" value="ECO:0007669"/>
    <property type="project" value="TreeGrafter"/>
</dbReference>
<feature type="compositionally biased region" description="Basic and acidic residues" evidence="4">
    <location>
        <begin position="313"/>
        <end position="348"/>
    </location>
</feature>
<feature type="compositionally biased region" description="Basic residues" evidence="4">
    <location>
        <begin position="268"/>
        <end position="278"/>
    </location>
</feature>
<dbReference type="Pfam" id="PF03133">
    <property type="entry name" value="TTL"/>
    <property type="match status" value="2"/>
</dbReference>
<evidence type="ECO:0000256" key="1">
    <source>
        <dbReference type="ARBA" id="ARBA00022598"/>
    </source>
</evidence>
<accession>A0A9W6YKU9</accession>
<dbReference type="GO" id="GO:0036064">
    <property type="term" value="C:ciliary basal body"/>
    <property type="evidence" value="ECO:0007669"/>
    <property type="project" value="TreeGrafter"/>
</dbReference>
<dbReference type="AlphaFoldDB" id="A0A9W6YKU9"/>
<dbReference type="GO" id="GO:0015631">
    <property type="term" value="F:tubulin binding"/>
    <property type="evidence" value="ECO:0007669"/>
    <property type="project" value="TreeGrafter"/>
</dbReference>
<evidence type="ECO:0000313" key="5">
    <source>
        <dbReference type="EMBL" id="GMF66635.1"/>
    </source>
</evidence>
<feature type="compositionally biased region" description="Polar residues" evidence="4">
    <location>
        <begin position="457"/>
        <end position="483"/>
    </location>
</feature>
<keyword evidence="2" id="KW-0547">Nucleotide-binding</keyword>
<feature type="region of interest" description="Disordered" evidence="4">
    <location>
        <begin position="47"/>
        <end position="76"/>
    </location>
</feature>
<dbReference type="InterPro" id="IPR004344">
    <property type="entry name" value="TTL/TTLL_fam"/>
</dbReference>
<dbReference type="PANTHER" id="PTHR12241:SF155">
    <property type="entry name" value="TUBULIN-TYROSINE LIGASE FAMILY PROTEIN"/>
    <property type="match status" value="1"/>
</dbReference>
<reference evidence="5" key="1">
    <citation type="submission" date="2023-04" db="EMBL/GenBank/DDBJ databases">
        <title>Phytophthora fragariaefolia NBRC 109709.</title>
        <authorList>
            <person name="Ichikawa N."/>
            <person name="Sato H."/>
            <person name="Tonouchi N."/>
        </authorList>
    </citation>
    <scope>NUCLEOTIDE SEQUENCE</scope>
    <source>
        <strain evidence="5">NBRC 109709</strain>
    </source>
</reference>
<evidence type="ECO:0000256" key="3">
    <source>
        <dbReference type="ARBA" id="ARBA00022840"/>
    </source>
</evidence>
<feature type="region of interest" description="Disordered" evidence="4">
    <location>
        <begin position="1124"/>
        <end position="1143"/>
    </location>
</feature>
<feature type="compositionally biased region" description="Basic and acidic residues" evidence="4">
    <location>
        <begin position="63"/>
        <end position="72"/>
    </location>
</feature>
<dbReference type="EMBL" id="BSXT01008714">
    <property type="protein sequence ID" value="GMF66635.1"/>
    <property type="molecule type" value="Genomic_DNA"/>
</dbReference>
<evidence type="ECO:0000256" key="4">
    <source>
        <dbReference type="SAM" id="MobiDB-lite"/>
    </source>
</evidence>
<protein>
    <submittedName>
        <fullName evidence="5">Unnamed protein product</fullName>
    </submittedName>
</protein>
<sequence>MPPTMMPRSCGDSRRRPASAAAVSTKGLSEANRTVNMENMIQAAHEHLVGASPRSCSPRPRQKLRDNQKDGDQGITTSSSEVAKLEDHMDGFPLVPLPVIPQLGIADLGRLERGLNELLRSLMPHESDQQLGRYATRQLELVQRQLTQQRAQERVFRMLQGELPVTLAPIEAVTLKKSSSAAAAGKIGLTSRPEFVEPSHSSSIAASDKKSSFNSQDSRDSNEAANRHWKGKKAGIEIARAMIQANAGKKCVAVCPTAFVVSVGGNLSRKRRRQRIPKRSPEEEARYQSQQLERERENRRQAAYQRLLARRELQAKRKQEHKQTKKDAGKDQVDNPDAFRGEQDEKQQHCSNSECGSETSDVSNCSESDEANEKAILALEVHITPPAGGEDDCTKSERSESDEEGRDVDGDCEEYSELADSNSGANNEQLVVDEHQLNESVASGNEEPANANLIGGSKQSSSTPVDTTISIEQKETTNPSENEPTFKGKSNENGLEGDDSSNDQQKAIVLDLQRFMNARAATKLKQLQEEKDARQNEVRNDAGVPVISLLLYNPSPTRIIGIEENVSAAKPYADHTDDNSLLPKCRSRDLHDTCQNELIAEEMVEPTPDEKPPSWIDEVRQSAEEARAKSPENTHISWAPTLPRAPVAECKDYRFYFSNFHCILTSVFEQCRSNSSNSSSASSLYHRPVGTTGEHTMRLQQKLYESWQSIMQDYATVFGPKIEAPKGMVPLAAAKPWAPHYRINSTARKEVSEIVTQALQRLGGGWEEHPSGLGLKTTWNLLWTWSKPRVERQTLLAWQKVNHFQHAKALTRKDCLKKHIGKYLAAGGRLRQAFDIIPPTFLLPKEYVGFVHAFQERCERLRRSGLPESKNIWIMKPVALSRGRGISLVNDLSQVIYGEQVVIQEYIAAPRLLDGFKFDLRLYVLVTSFNPLEAFLYDEGFVRLCTRPYEDSDLSNIFVHLTNSSIQKDNEEAIAGSANPIASAMKEEGTSTQSIYNSDATQKDAGGTKTTLAYLWRRLEADGVDVEQVKRSIEEVVVKALLCGEDQIPFQVNSFDLLGYDILLDADLRPWLIEINSSPSMARDNDLDYQVKDAMMLDTLRVVDPLHFDRAKLAEVIARRQRDLEDEKRRPHAHTRHPREAEELAARQLNEDLTSILRGKVPRGYGELPENIGNYRRLCPQTTIYNQLVKLKRSCLRGGERKA</sequence>
<proteinExistence type="predicted"/>
<keyword evidence="1" id="KW-0436">Ligase</keyword>
<feature type="compositionally biased region" description="Acidic residues" evidence="4">
    <location>
        <begin position="400"/>
        <end position="417"/>
    </location>
</feature>
<comment type="caution">
    <text evidence="5">The sequence shown here is derived from an EMBL/GenBank/DDBJ whole genome shotgun (WGS) entry which is preliminary data.</text>
</comment>
<feature type="region of interest" description="Disordered" evidence="4">
    <location>
        <begin position="267"/>
        <end position="300"/>
    </location>
</feature>
<gene>
    <name evidence="5" type="ORF">Pfra01_002822700</name>
</gene>
<keyword evidence="6" id="KW-1185">Reference proteome</keyword>